<reference evidence="5 6" key="2">
    <citation type="journal article" date="2011" name="J. Bacteriol.">
        <title>Genome Sequence of Kosmotoga olearia Strain TBF 19.5.1, a Thermophilic Bacterium with a Wide Growth Temperature Range, Isolated from the Troll B Oil Platform in the North Sea.</title>
        <authorList>
            <person name="Swithers K.S."/>
            <person name="Dipippo J.L."/>
            <person name="Bruce D.C."/>
            <person name="Detter C."/>
            <person name="Tapia R."/>
            <person name="Han S."/>
            <person name="Goodwin L.A."/>
            <person name="Han J."/>
            <person name="Woyke T."/>
            <person name="Pitluck S."/>
            <person name="Pennacchio L."/>
            <person name="Nolan M."/>
            <person name="Mikhailova N."/>
            <person name="Land M.L."/>
            <person name="Nesbo C.L."/>
            <person name="Gogarten J.P."/>
            <person name="Noll K.M."/>
        </authorList>
    </citation>
    <scope>NUCLEOTIDE SEQUENCE [LARGE SCALE GENOMIC DNA]</scope>
    <source>
        <strain evidence="6">ATCC BAA-1733 / DSM 21960 / TBF 19.5.1</strain>
    </source>
</reference>
<dbReference type="KEGG" id="kol:Kole_0547"/>
<sequence>MKEMVDFFKALGCEWRIRLVEILSENNKCMCEIEAEFPIDKTTLSRHLKALKDAGIVREEKVGTRKNLFITDERVLEVIELVKKIIEDRKFA</sequence>
<proteinExistence type="predicted"/>
<dbReference type="Proteomes" id="UP000002382">
    <property type="component" value="Chromosome"/>
</dbReference>
<dbReference type="eggNOG" id="COG0640">
    <property type="taxonomic scope" value="Bacteria"/>
</dbReference>
<accession>C5CEM1</accession>
<keyword evidence="6" id="KW-1185">Reference proteome</keyword>
<dbReference type="CDD" id="cd00090">
    <property type="entry name" value="HTH_ARSR"/>
    <property type="match status" value="1"/>
</dbReference>
<reference evidence="5 6" key="1">
    <citation type="submission" date="2009-06" db="EMBL/GenBank/DDBJ databases">
        <title>Complete sequence of Thermotogales bacterium TBF 19.5.1.</title>
        <authorList>
            <consortium name="US DOE Joint Genome Institute"/>
            <person name="Lucas S."/>
            <person name="Copeland A."/>
            <person name="Lapidus A."/>
            <person name="Glavina del Rio T."/>
            <person name="Tice H."/>
            <person name="Bruce D."/>
            <person name="Goodwin L."/>
            <person name="Pitluck S."/>
            <person name="Chertkov O."/>
            <person name="Brettin T."/>
            <person name="Detter J.C."/>
            <person name="Han C."/>
            <person name="Schmutz J."/>
            <person name="Larimer F."/>
            <person name="Land M."/>
            <person name="Hauser L."/>
            <person name="Kyrpides N."/>
            <person name="Ovchinnikova G."/>
            <person name="Noll K."/>
        </authorList>
    </citation>
    <scope>NUCLEOTIDE SEQUENCE [LARGE SCALE GENOMIC DNA]</scope>
    <source>
        <strain evidence="6">ATCC BAA-1733 / DSM 21960 / TBF 19.5.1</strain>
    </source>
</reference>
<keyword evidence="3" id="KW-0804">Transcription</keyword>
<dbReference type="EMBL" id="CP001634">
    <property type="protein sequence ID" value="ACR79267.1"/>
    <property type="molecule type" value="Genomic_DNA"/>
</dbReference>
<dbReference type="InterPro" id="IPR011991">
    <property type="entry name" value="ArsR-like_HTH"/>
</dbReference>
<evidence type="ECO:0000256" key="1">
    <source>
        <dbReference type="ARBA" id="ARBA00023015"/>
    </source>
</evidence>
<evidence type="ECO:0000313" key="5">
    <source>
        <dbReference type="EMBL" id="ACR79267.1"/>
    </source>
</evidence>
<dbReference type="PRINTS" id="PR00778">
    <property type="entry name" value="HTHARSR"/>
</dbReference>
<dbReference type="SUPFAM" id="SSF46785">
    <property type="entry name" value="Winged helix' DNA-binding domain"/>
    <property type="match status" value="1"/>
</dbReference>
<dbReference type="GO" id="GO:0003700">
    <property type="term" value="F:DNA-binding transcription factor activity"/>
    <property type="evidence" value="ECO:0007669"/>
    <property type="project" value="InterPro"/>
</dbReference>
<dbReference type="GO" id="GO:0003677">
    <property type="term" value="F:DNA binding"/>
    <property type="evidence" value="ECO:0007669"/>
    <property type="project" value="UniProtKB-KW"/>
</dbReference>
<gene>
    <name evidence="5" type="ordered locus">Kole_0547</name>
</gene>
<organism evidence="5 6">
    <name type="scientific">Kosmotoga olearia (strain ATCC BAA-1733 / DSM 21960 / TBF 19.5.1)</name>
    <dbReference type="NCBI Taxonomy" id="521045"/>
    <lineage>
        <taxon>Bacteria</taxon>
        <taxon>Thermotogati</taxon>
        <taxon>Thermotogota</taxon>
        <taxon>Thermotogae</taxon>
        <taxon>Kosmotogales</taxon>
        <taxon>Kosmotogaceae</taxon>
        <taxon>Kosmotoga</taxon>
    </lineage>
</organism>
<feature type="domain" description="HTH arsR-type" evidence="4">
    <location>
        <begin position="1"/>
        <end position="90"/>
    </location>
</feature>
<dbReference type="STRING" id="521045.Kole_0547"/>
<dbReference type="Gene3D" id="1.10.10.10">
    <property type="entry name" value="Winged helix-like DNA-binding domain superfamily/Winged helix DNA-binding domain"/>
    <property type="match status" value="1"/>
</dbReference>
<dbReference type="Pfam" id="PF01022">
    <property type="entry name" value="HTH_5"/>
    <property type="match status" value="1"/>
</dbReference>
<dbReference type="InterPro" id="IPR001845">
    <property type="entry name" value="HTH_ArsR_DNA-bd_dom"/>
</dbReference>
<dbReference type="PROSITE" id="PS50987">
    <property type="entry name" value="HTH_ARSR_2"/>
    <property type="match status" value="1"/>
</dbReference>
<evidence type="ECO:0000313" key="6">
    <source>
        <dbReference type="Proteomes" id="UP000002382"/>
    </source>
</evidence>
<dbReference type="HOGENOM" id="CLU_097806_3_3_0"/>
<dbReference type="OrthoDB" id="46768at2"/>
<name>C5CEM1_KOSOT</name>
<dbReference type="RefSeq" id="WP_012745049.1">
    <property type="nucleotide sequence ID" value="NC_012785.1"/>
</dbReference>
<dbReference type="PANTHER" id="PTHR33154:SF18">
    <property type="entry name" value="ARSENICAL RESISTANCE OPERON REPRESSOR"/>
    <property type="match status" value="1"/>
</dbReference>
<dbReference type="PANTHER" id="PTHR33154">
    <property type="entry name" value="TRANSCRIPTIONAL REGULATOR, ARSR FAMILY"/>
    <property type="match status" value="1"/>
</dbReference>
<protein>
    <submittedName>
        <fullName evidence="5">Transcriptional regulator, ArsR family</fullName>
    </submittedName>
</protein>
<evidence type="ECO:0000256" key="3">
    <source>
        <dbReference type="ARBA" id="ARBA00023163"/>
    </source>
</evidence>
<dbReference type="NCBIfam" id="NF033788">
    <property type="entry name" value="HTH_metalloreg"/>
    <property type="match status" value="1"/>
</dbReference>
<dbReference type="SMART" id="SM00418">
    <property type="entry name" value="HTH_ARSR"/>
    <property type="match status" value="1"/>
</dbReference>
<evidence type="ECO:0000256" key="2">
    <source>
        <dbReference type="ARBA" id="ARBA00023125"/>
    </source>
</evidence>
<dbReference type="InterPro" id="IPR036390">
    <property type="entry name" value="WH_DNA-bd_sf"/>
</dbReference>
<dbReference type="InterPro" id="IPR036388">
    <property type="entry name" value="WH-like_DNA-bd_sf"/>
</dbReference>
<dbReference type="AlphaFoldDB" id="C5CEM1"/>
<dbReference type="InterPro" id="IPR051081">
    <property type="entry name" value="HTH_MetalResp_TranReg"/>
</dbReference>
<keyword evidence="2" id="KW-0238">DNA-binding</keyword>
<keyword evidence="1" id="KW-0805">Transcription regulation</keyword>
<evidence type="ECO:0000259" key="4">
    <source>
        <dbReference type="PROSITE" id="PS50987"/>
    </source>
</evidence>